<reference evidence="3" key="1">
    <citation type="submission" date="2022-01" db="EMBL/GenBank/DDBJ databases">
        <authorList>
            <person name="King R."/>
        </authorList>
    </citation>
    <scope>NUCLEOTIDE SEQUENCE</scope>
</reference>
<protein>
    <submittedName>
        <fullName evidence="3">Uncharacterized protein</fullName>
    </submittedName>
</protein>
<gene>
    <name evidence="3" type="ORF">PSYICH_LOCUS3424</name>
</gene>
<dbReference type="OrthoDB" id="10070083at2759"/>
<accession>A0A9P0CM50</accession>
<feature type="signal peptide" evidence="2">
    <location>
        <begin position="1"/>
        <end position="34"/>
    </location>
</feature>
<dbReference type="EMBL" id="OV651824">
    <property type="protein sequence ID" value="CAH1102075.1"/>
    <property type="molecule type" value="Genomic_DNA"/>
</dbReference>
<feature type="transmembrane region" description="Helical" evidence="1">
    <location>
        <begin position="62"/>
        <end position="82"/>
    </location>
</feature>
<dbReference type="Proteomes" id="UP001153636">
    <property type="component" value="Chromosome 12"/>
</dbReference>
<keyword evidence="1" id="KW-0472">Membrane</keyword>
<evidence type="ECO:0000256" key="1">
    <source>
        <dbReference type="SAM" id="Phobius"/>
    </source>
</evidence>
<sequence>MHTFKMAKSSLCRTVPSRMFTVFVNLIFLDDVIADYCEFGTCEEDEYCCGDNKCCRNSSAVWYLWVLGILTLLVIFILYIWVRFRRNNQSDNQYHPLSTNEPEMEVPILAT</sequence>
<keyword evidence="1" id="KW-1133">Transmembrane helix</keyword>
<evidence type="ECO:0000313" key="3">
    <source>
        <dbReference type="EMBL" id="CAH1102075.1"/>
    </source>
</evidence>
<keyword evidence="2" id="KW-0732">Signal</keyword>
<keyword evidence="4" id="KW-1185">Reference proteome</keyword>
<organism evidence="3 4">
    <name type="scientific">Psylliodes chrysocephalus</name>
    <dbReference type="NCBI Taxonomy" id="3402493"/>
    <lineage>
        <taxon>Eukaryota</taxon>
        <taxon>Metazoa</taxon>
        <taxon>Ecdysozoa</taxon>
        <taxon>Arthropoda</taxon>
        <taxon>Hexapoda</taxon>
        <taxon>Insecta</taxon>
        <taxon>Pterygota</taxon>
        <taxon>Neoptera</taxon>
        <taxon>Endopterygota</taxon>
        <taxon>Coleoptera</taxon>
        <taxon>Polyphaga</taxon>
        <taxon>Cucujiformia</taxon>
        <taxon>Chrysomeloidea</taxon>
        <taxon>Chrysomelidae</taxon>
        <taxon>Galerucinae</taxon>
        <taxon>Alticini</taxon>
        <taxon>Psylliodes</taxon>
    </lineage>
</organism>
<name>A0A9P0CM50_9CUCU</name>
<dbReference type="AlphaFoldDB" id="A0A9P0CM50"/>
<keyword evidence="1" id="KW-0812">Transmembrane</keyword>
<proteinExistence type="predicted"/>
<evidence type="ECO:0000313" key="4">
    <source>
        <dbReference type="Proteomes" id="UP001153636"/>
    </source>
</evidence>
<feature type="chain" id="PRO_5040131172" evidence="2">
    <location>
        <begin position="35"/>
        <end position="111"/>
    </location>
</feature>
<evidence type="ECO:0000256" key="2">
    <source>
        <dbReference type="SAM" id="SignalP"/>
    </source>
</evidence>